<evidence type="ECO:0000313" key="2">
    <source>
        <dbReference type="EMBL" id="ELR10042.1"/>
    </source>
</evidence>
<proteinExistence type="predicted"/>
<reference evidence="3" key="1">
    <citation type="submission" date="2010-09" db="EMBL/GenBank/DDBJ databases">
        <title>The genome sequence of Geomyces destructans 20631-21.</title>
        <authorList>
            <consortium name="The Broad Institute Genome Sequencing Platform"/>
            <person name="Cuomo C.A."/>
            <person name="Blehert D.S."/>
            <person name="Lorch J.M."/>
            <person name="Young S.K."/>
            <person name="Zeng Q."/>
            <person name="Gargeya S."/>
            <person name="Fitzgerald M."/>
            <person name="Haas B."/>
            <person name="Abouelleil A."/>
            <person name="Alvarado L."/>
            <person name="Arachchi H.M."/>
            <person name="Berlin A."/>
            <person name="Brown A."/>
            <person name="Chapman S.B."/>
            <person name="Chen Z."/>
            <person name="Dunbar C."/>
            <person name="Freedman E."/>
            <person name="Gearin G."/>
            <person name="Gellesch M."/>
            <person name="Goldberg J."/>
            <person name="Griggs A."/>
            <person name="Gujja S."/>
            <person name="Heiman D."/>
            <person name="Howarth C."/>
            <person name="Larson L."/>
            <person name="Lui A."/>
            <person name="MacDonald P.J.P."/>
            <person name="Montmayeur A."/>
            <person name="Murphy C."/>
            <person name="Neiman D."/>
            <person name="Pearson M."/>
            <person name="Priest M."/>
            <person name="Roberts A."/>
            <person name="Saif S."/>
            <person name="Shea T."/>
            <person name="Shenoy N."/>
            <person name="Sisk P."/>
            <person name="Stolte C."/>
            <person name="Sykes S."/>
            <person name="Wortman J."/>
            <person name="Nusbaum C."/>
            <person name="Birren B."/>
        </authorList>
    </citation>
    <scope>NUCLEOTIDE SEQUENCE [LARGE SCALE GENOMIC DNA]</scope>
    <source>
        <strain evidence="3">ATCC MYA-4855 / 20631-21</strain>
    </source>
</reference>
<protein>
    <submittedName>
        <fullName evidence="2">Uncharacterized protein</fullName>
    </submittedName>
</protein>
<dbReference type="HOGENOM" id="CLU_093238_0_0_1"/>
<evidence type="ECO:0000313" key="3">
    <source>
        <dbReference type="Proteomes" id="UP000011064"/>
    </source>
</evidence>
<feature type="non-terminal residue" evidence="2">
    <location>
        <position position="210"/>
    </location>
</feature>
<dbReference type="AlphaFoldDB" id="L8GAD0"/>
<dbReference type="OrthoDB" id="3775406at2759"/>
<dbReference type="VEuPathDB" id="FungiDB:GMDG_08717"/>
<organism evidence="2 3">
    <name type="scientific">Pseudogymnoascus destructans (strain ATCC MYA-4855 / 20631-21)</name>
    <name type="common">Bat white-nose syndrome fungus</name>
    <name type="synonym">Geomyces destructans</name>
    <dbReference type="NCBI Taxonomy" id="658429"/>
    <lineage>
        <taxon>Eukaryota</taxon>
        <taxon>Fungi</taxon>
        <taxon>Dikarya</taxon>
        <taxon>Ascomycota</taxon>
        <taxon>Pezizomycotina</taxon>
        <taxon>Leotiomycetes</taxon>
        <taxon>Thelebolales</taxon>
        <taxon>Thelebolaceae</taxon>
        <taxon>Pseudogymnoascus</taxon>
    </lineage>
</organism>
<feature type="region of interest" description="Disordered" evidence="1">
    <location>
        <begin position="63"/>
        <end position="83"/>
    </location>
</feature>
<evidence type="ECO:0000256" key="1">
    <source>
        <dbReference type="SAM" id="MobiDB-lite"/>
    </source>
</evidence>
<gene>
    <name evidence="2" type="ORF">GMDG_08717</name>
</gene>
<dbReference type="EMBL" id="GL573973">
    <property type="protein sequence ID" value="ELR10042.1"/>
    <property type="molecule type" value="Genomic_DNA"/>
</dbReference>
<dbReference type="InParanoid" id="L8GAD0"/>
<dbReference type="Proteomes" id="UP000011064">
    <property type="component" value="Unassembled WGS sequence"/>
</dbReference>
<feature type="compositionally biased region" description="Polar residues" evidence="1">
    <location>
        <begin position="69"/>
        <end position="83"/>
    </location>
</feature>
<name>L8GAD0_PSED2</name>
<accession>L8GAD0</accession>
<keyword evidence="3" id="KW-1185">Reference proteome</keyword>
<dbReference type="STRING" id="658429.L8GAD0"/>
<sequence>MATLQKAGVVLTSPRDWDEWIETIKTASIKAGVWGYIDLSIEDPPTLLQPVRPIPEFVRSATQAGGGVTAQTRPGVSTRASGSQTIQPSVEGQQQLTPITYASLTEDQKEQLRNLQADFQYEGKVWENQEEAIQGLRSKIQETIKRDFLPYTYNCDTPYDMLRKLRDRFAPTQRARIREWRLEWQKAAKMQRGKDLEDWLLNWENLYTQG</sequence>